<dbReference type="PANTHER" id="PTHR48023">
    <property type="entry name" value="D-XYLOSE-PROTON SYMPORTER-LIKE 2"/>
    <property type="match status" value="1"/>
</dbReference>
<dbReference type="OMA" id="APMYCTE"/>
<evidence type="ECO:0000256" key="3">
    <source>
        <dbReference type="ARBA" id="ARBA00022448"/>
    </source>
</evidence>
<evidence type="ECO:0000259" key="9">
    <source>
        <dbReference type="PROSITE" id="PS50850"/>
    </source>
</evidence>
<keyword evidence="11" id="KW-1185">Reference proteome</keyword>
<evidence type="ECO:0000256" key="6">
    <source>
        <dbReference type="ARBA" id="ARBA00023136"/>
    </source>
</evidence>
<feature type="transmembrane region" description="Helical" evidence="8">
    <location>
        <begin position="460"/>
        <end position="480"/>
    </location>
</feature>
<dbReference type="PROSITE" id="PS50850">
    <property type="entry name" value="MFS"/>
    <property type="match status" value="1"/>
</dbReference>
<dbReference type="GO" id="GO:1904659">
    <property type="term" value="P:D-glucose transmembrane transport"/>
    <property type="evidence" value="ECO:0007669"/>
    <property type="project" value="TreeGrafter"/>
</dbReference>
<evidence type="ECO:0000313" key="11">
    <source>
        <dbReference type="Proteomes" id="UP000751190"/>
    </source>
</evidence>
<feature type="transmembrane region" description="Helical" evidence="8">
    <location>
        <begin position="206"/>
        <end position="225"/>
    </location>
</feature>
<dbReference type="PANTHER" id="PTHR48023:SF4">
    <property type="entry name" value="D-XYLOSE-PROTON SYMPORTER-LIKE 2"/>
    <property type="match status" value="1"/>
</dbReference>
<dbReference type="InterPro" id="IPR003663">
    <property type="entry name" value="Sugar/inositol_transpt"/>
</dbReference>
<feature type="compositionally biased region" description="Basic and acidic residues" evidence="7">
    <location>
        <begin position="564"/>
        <end position="578"/>
    </location>
</feature>
<feature type="region of interest" description="Disordered" evidence="7">
    <location>
        <begin position="1"/>
        <end position="22"/>
    </location>
</feature>
<dbReference type="InterPro" id="IPR005828">
    <property type="entry name" value="MFS_sugar_transport-like"/>
</dbReference>
<dbReference type="Gene3D" id="1.20.1250.20">
    <property type="entry name" value="MFS general substrate transporter like domains"/>
    <property type="match status" value="2"/>
</dbReference>
<comment type="caution">
    <text evidence="10">The sequence shown here is derived from an EMBL/GenBank/DDBJ whole genome shotgun (WGS) entry which is preliminary data.</text>
</comment>
<dbReference type="EMBL" id="JAGTXO010000062">
    <property type="protein sequence ID" value="KAG8457854.1"/>
    <property type="molecule type" value="Genomic_DNA"/>
</dbReference>
<feature type="transmembrane region" description="Helical" evidence="8">
    <location>
        <begin position="122"/>
        <end position="139"/>
    </location>
</feature>
<dbReference type="InterPro" id="IPR036259">
    <property type="entry name" value="MFS_trans_sf"/>
</dbReference>
<feature type="transmembrane region" description="Helical" evidence="8">
    <location>
        <begin position="178"/>
        <end position="200"/>
    </location>
</feature>
<dbReference type="AlphaFoldDB" id="A0A8J6C1T7"/>
<proteinExistence type="inferred from homology"/>
<feature type="transmembrane region" description="Helical" evidence="8">
    <location>
        <begin position="368"/>
        <end position="387"/>
    </location>
</feature>
<organism evidence="10 11">
    <name type="scientific">Diacronema lutheri</name>
    <name type="common">Unicellular marine alga</name>
    <name type="synonym">Monochrysis lutheri</name>
    <dbReference type="NCBI Taxonomy" id="2081491"/>
    <lineage>
        <taxon>Eukaryota</taxon>
        <taxon>Haptista</taxon>
        <taxon>Haptophyta</taxon>
        <taxon>Pavlovophyceae</taxon>
        <taxon>Pavlovales</taxon>
        <taxon>Pavlovaceae</taxon>
        <taxon>Diacronema</taxon>
    </lineage>
</organism>
<feature type="transmembrane region" description="Helical" evidence="8">
    <location>
        <begin position="329"/>
        <end position="348"/>
    </location>
</feature>
<feature type="transmembrane region" description="Helical" evidence="8">
    <location>
        <begin position="492"/>
        <end position="511"/>
    </location>
</feature>
<feature type="domain" description="Major facilitator superfamily (MFS) profile" evidence="9">
    <location>
        <begin position="53"/>
        <end position="515"/>
    </location>
</feature>
<evidence type="ECO:0000313" key="10">
    <source>
        <dbReference type="EMBL" id="KAG8457854.1"/>
    </source>
</evidence>
<feature type="region of interest" description="Disordered" evidence="7">
    <location>
        <begin position="554"/>
        <end position="616"/>
    </location>
</feature>
<feature type="transmembrane region" description="Helical" evidence="8">
    <location>
        <begin position="91"/>
        <end position="110"/>
    </location>
</feature>
<dbReference type="InterPro" id="IPR050820">
    <property type="entry name" value="MFS_Sugar_Transporter"/>
</dbReference>
<evidence type="ECO:0000256" key="7">
    <source>
        <dbReference type="SAM" id="MobiDB-lite"/>
    </source>
</evidence>
<dbReference type="PRINTS" id="PR00171">
    <property type="entry name" value="SUGRTRNSPORT"/>
</dbReference>
<comment type="similarity">
    <text evidence="2">Belongs to the major facilitator superfamily. Sugar transporter (TC 2.A.1.1) family.</text>
</comment>
<dbReference type="InterPro" id="IPR020846">
    <property type="entry name" value="MFS_dom"/>
</dbReference>
<evidence type="ECO:0000256" key="4">
    <source>
        <dbReference type="ARBA" id="ARBA00022692"/>
    </source>
</evidence>
<dbReference type="OrthoDB" id="6339427at2759"/>
<dbReference type="Pfam" id="PF00083">
    <property type="entry name" value="Sugar_tr"/>
    <property type="match status" value="2"/>
</dbReference>
<dbReference type="SUPFAM" id="SSF103473">
    <property type="entry name" value="MFS general substrate transporter"/>
    <property type="match status" value="1"/>
</dbReference>
<feature type="transmembrane region" description="Helical" evidence="8">
    <location>
        <begin position="49"/>
        <end position="71"/>
    </location>
</feature>
<accession>A0A8J6C1T7</accession>
<sequence length="616" mass="64112">MSATSTRSPTGHDAPASTGAAPRSTYAQFDTLDIEAAAHDERADVNYRFLLQACAVLGLSGLIYGYDIGVISGALPVMSARFALTPVEEGLVVSLLAMGSACGGVLAGLVCDRVGRKRTVHVQNVLFAVGTLCIASAQVKSIVMFGRFVLGVGAAFSAVASLAYLCELAPLPIRGWVTSAYEVLVVTGILVAWVADYAFARREDGWRWMFGCILLAVITQTIGIFQMPESPRWLLARGDARASRRAIRRAFTSEGAADSAMRRLQQEELLARASDAAVLAADVASASAARAPHWPLAASPTATSAAPAAGCARALAGFAKPLWLWRHSLSLGVLIGLCMHFSGGVTVLNFAGEIFLRAGIDAERGGQFLIYLGLVKFGVTFVSIGLVDTAGRRPLLLGGICSMAVGMAVLAWACRQPPSATSLLPLGGCVLVIVGYAFSYGPLAWLLWAELFPTAHRGEMIGLVSFLSNLCMFVNNFLFAPLGAALGSLAPVFAAYATANVAALLLLGYLLPETRGALAEGTRDELRRRFACAGIARALGIGGGGRRVVSSAVARGGAPPRAKPTVEDARAPAADAHELAPAALPRAEARDGEPAGWPASARGASATVSVPPAPRA</sequence>
<keyword evidence="6 8" id="KW-0472">Membrane</keyword>
<dbReference type="GO" id="GO:0016020">
    <property type="term" value="C:membrane"/>
    <property type="evidence" value="ECO:0007669"/>
    <property type="project" value="UniProtKB-SubCell"/>
</dbReference>
<protein>
    <recommendedName>
        <fullName evidence="9">Major facilitator superfamily (MFS) profile domain-containing protein</fullName>
    </recommendedName>
</protein>
<evidence type="ECO:0000256" key="5">
    <source>
        <dbReference type="ARBA" id="ARBA00022989"/>
    </source>
</evidence>
<dbReference type="GO" id="GO:0022857">
    <property type="term" value="F:transmembrane transporter activity"/>
    <property type="evidence" value="ECO:0007669"/>
    <property type="project" value="InterPro"/>
</dbReference>
<gene>
    <name evidence="10" type="ORF">KFE25_005123</name>
</gene>
<keyword evidence="4 8" id="KW-0812">Transmembrane</keyword>
<reference evidence="10" key="1">
    <citation type="submission" date="2021-05" db="EMBL/GenBank/DDBJ databases">
        <title>The genome of the haptophyte Pavlova lutheri (Diacronema luteri, Pavlovales) - a model for lipid biosynthesis in eukaryotic algae.</title>
        <authorList>
            <person name="Hulatt C.J."/>
            <person name="Posewitz M.C."/>
        </authorList>
    </citation>
    <scope>NUCLEOTIDE SEQUENCE</scope>
    <source>
        <strain evidence="10">NIVA-4/92</strain>
    </source>
</reference>
<comment type="subcellular location">
    <subcellularLocation>
        <location evidence="1">Membrane</location>
        <topology evidence="1">Multi-pass membrane protein</topology>
    </subcellularLocation>
</comment>
<feature type="transmembrane region" description="Helical" evidence="8">
    <location>
        <begin position="145"/>
        <end position="166"/>
    </location>
</feature>
<name>A0A8J6C1T7_DIALT</name>
<evidence type="ECO:0000256" key="2">
    <source>
        <dbReference type="ARBA" id="ARBA00010992"/>
    </source>
</evidence>
<evidence type="ECO:0000256" key="1">
    <source>
        <dbReference type="ARBA" id="ARBA00004141"/>
    </source>
</evidence>
<evidence type="ECO:0000256" key="8">
    <source>
        <dbReference type="SAM" id="Phobius"/>
    </source>
</evidence>
<feature type="transmembrane region" description="Helical" evidence="8">
    <location>
        <begin position="425"/>
        <end position="448"/>
    </location>
</feature>
<keyword evidence="5 8" id="KW-1133">Transmembrane helix</keyword>
<dbReference type="Proteomes" id="UP000751190">
    <property type="component" value="Unassembled WGS sequence"/>
</dbReference>
<feature type="transmembrane region" description="Helical" evidence="8">
    <location>
        <begin position="394"/>
        <end position="413"/>
    </location>
</feature>
<keyword evidence="3" id="KW-0813">Transport</keyword>